<dbReference type="GO" id="GO:0005634">
    <property type="term" value="C:nucleus"/>
    <property type="evidence" value="ECO:0007669"/>
    <property type="project" value="UniProtKB-SubCell"/>
</dbReference>
<dbReference type="SMART" id="SM01188">
    <property type="entry name" value="ELK"/>
    <property type="match status" value="1"/>
</dbReference>
<feature type="region of interest" description="Disordered" evidence="7">
    <location>
        <begin position="283"/>
        <end position="309"/>
    </location>
</feature>
<evidence type="ECO:0000256" key="5">
    <source>
        <dbReference type="PROSITE-ProRule" id="PRU00108"/>
    </source>
</evidence>
<keyword evidence="4 5" id="KW-0539">Nucleus</keyword>
<dbReference type="PROSITE" id="PS50071">
    <property type="entry name" value="HOMEOBOX_2"/>
    <property type="match status" value="1"/>
</dbReference>
<feature type="domain" description="Homeobox" evidence="8">
    <location>
        <begin position="333"/>
        <end position="396"/>
    </location>
</feature>
<feature type="region of interest" description="Disordered" evidence="7">
    <location>
        <begin position="1"/>
        <end position="22"/>
    </location>
</feature>
<organism evidence="10 11">
    <name type="scientific">Papaver somniferum</name>
    <name type="common">Opium poppy</name>
    <dbReference type="NCBI Taxonomy" id="3469"/>
    <lineage>
        <taxon>Eukaryota</taxon>
        <taxon>Viridiplantae</taxon>
        <taxon>Streptophyta</taxon>
        <taxon>Embryophyta</taxon>
        <taxon>Tracheophyta</taxon>
        <taxon>Spermatophyta</taxon>
        <taxon>Magnoliopsida</taxon>
        <taxon>Ranunculales</taxon>
        <taxon>Papaveraceae</taxon>
        <taxon>Papaveroideae</taxon>
        <taxon>Papaver</taxon>
    </lineage>
</organism>
<dbReference type="InterPro" id="IPR008422">
    <property type="entry name" value="KN_HD"/>
</dbReference>
<sequence>MEDYSQMDEQNTSSTPRGNSFLYTTPIVSQHHHNNNNNLATISTAFHLQSGSTAEGDDDHHQHQSNNINFLSHLQHHHHQHEQAHHHPIVKTEAVGATYSQQQHQQQHQQQIQNHQEFYYPSLMRGGGHGNPQQETVQQHHQEQQQQRQQGGGFNNSNNNLEAIKAKIITHPQYSNLLEAYMDCQKVGAPQEVVARLTHAKQEFVARQKSSLINRDASSSSSAAIDPELDQFMEAYYDMLVKYREELTRPLQDAMDFMRRIEAQLNTLVTNGPIRVFTDEKCEGVGSSEDDQDNNSGGEAELPEIDPRAEDRELKNHLLKKYSGYLSSLKQELSKKKKKGKLPKDARQKLLNWWELHYKWPYPSESEKVALAETTGLDQKQINNWFINQRKRHWKPSEDMQFVVMDGGLHQPNTALYMDGHFIGDGSYRLGP</sequence>
<comment type="similarity">
    <text evidence="6">Belongs to the TALE/KNOX homeobox family.</text>
</comment>
<dbReference type="InterPro" id="IPR009057">
    <property type="entry name" value="Homeodomain-like_sf"/>
</dbReference>
<dbReference type="Pfam" id="PF05920">
    <property type="entry name" value="Homeobox_KN"/>
    <property type="match status" value="1"/>
</dbReference>
<dbReference type="InterPro" id="IPR001356">
    <property type="entry name" value="HD"/>
</dbReference>
<dbReference type="SUPFAM" id="SSF46689">
    <property type="entry name" value="Homeodomain-like"/>
    <property type="match status" value="1"/>
</dbReference>
<evidence type="ECO:0000256" key="1">
    <source>
        <dbReference type="ARBA" id="ARBA00004123"/>
    </source>
</evidence>
<dbReference type="InterPro" id="IPR005539">
    <property type="entry name" value="ELK_dom"/>
</dbReference>
<keyword evidence="3 5" id="KW-0371">Homeobox</keyword>
<dbReference type="Pfam" id="PF03789">
    <property type="entry name" value="ELK"/>
    <property type="match status" value="1"/>
</dbReference>
<protein>
    <submittedName>
        <fullName evidence="10">Uncharacterized protein</fullName>
    </submittedName>
</protein>
<evidence type="ECO:0000259" key="9">
    <source>
        <dbReference type="PROSITE" id="PS51213"/>
    </source>
</evidence>
<evidence type="ECO:0000256" key="7">
    <source>
        <dbReference type="SAM" id="MobiDB-lite"/>
    </source>
</evidence>
<evidence type="ECO:0000256" key="2">
    <source>
        <dbReference type="ARBA" id="ARBA00023125"/>
    </source>
</evidence>
<dbReference type="SMART" id="SM00389">
    <property type="entry name" value="HOX"/>
    <property type="match status" value="1"/>
</dbReference>
<dbReference type="InterPro" id="IPR005541">
    <property type="entry name" value="KNOX2"/>
</dbReference>
<name>A0A4Y7K2T9_PAPSO</name>
<dbReference type="Pfam" id="PF03790">
    <property type="entry name" value="KNOX1"/>
    <property type="match status" value="1"/>
</dbReference>
<feature type="DNA-binding region" description="Homeobox; TALE-type" evidence="5">
    <location>
        <begin position="334"/>
        <end position="397"/>
    </location>
</feature>
<dbReference type="PANTHER" id="PTHR11850">
    <property type="entry name" value="HOMEOBOX PROTEIN TRANSCRIPTION FACTORS"/>
    <property type="match status" value="1"/>
</dbReference>
<comment type="subcellular location">
    <subcellularLocation>
        <location evidence="1 5">Nucleus</location>
    </subcellularLocation>
</comment>
<gene>
    <name evidence="10" type="ORF">C5167_009924</name>
</gene>
<dbReference type="InterPro" id="IPR050224">
    <property type="entry name" value="TALE_homeobox"/>
</dbReference>
<proteinExistence type="inferred from homology"/>
<dbReference type="OMA" id="NWWEMHY"/>
<evidence type="ECO:0000256" key="6">
    <source>
        <dbReference type="PROSITE-ProRule" id="PRU00559"/>
    </source>
</evidence>
<evidence type="ECO:0000259" key="8">
    <source>
        <dbReference type="PROSITE" id="PS50071"/>
    </source>
</evidence>
<dbReference type="CDD" id="cd00086">
    <property type="entry name" value="homeodomain"/>
    <property type="match status" value="1"/>
</dbReference>
<evidence type="ECO:0000313" key="10">
    <source>
        <dbReference type="EMBL" id="RZC66229.1"/>
    </source>
</evidence>
<dbReference type="SMART" id="SM01255">
    <property type="entry name" value="KNOX1"/>
    <property type="match status" value="1"/>
</dbReference>
<evidence type="ECO:0000256" key="3">
    <source>
        <dbReference type="ARBA" id="ARBA00023155"/>
    </source>
</evidence>
<evidence type="ECO:0000313" key="11">
    <source>
        <dbReference type="Proteomes" id="UP000316621"/>
    </source>
</evidence>
<accession>A0A4Y7K2T9</accession>
<reference evidence="10 11" key="1">
    <citation type="journal article" date="2018" name="Science">
        <title>The opium poppy genome and morphinan production.</title>
        <authorList>
            <person name="Guo L."/>
            <person name="Winzer T."/>
            <person name="Yang X."/>
            <person name="Li Y."/>
            <person name="Ning Z."/>
            <person name="He Z."/>
            <person name="Teodor R."/>
            <person name="Lu Y."/>
            <person name="Bowser T.A."/>
            <person name="Graham I.A."/>
            <person name="Ye K."/>
        </authorList>
    </citation>
    <scope>NUCLEOTIDE SEQUENCE [LARGE SCALE GENOMIC DNA]</scope>
    <source>
        <strain evidence="11">cv. HN1</strain>
        <tissue evidence="10">Leaves</tissue>
    </source>
</reference>
<dbReference type="Pfam" id="PF03791">
    <property type="entry name" value="KNOX2"/>
    <property type="match status" value="1"/>
</dbReference>
<keyword evidence="2 5" id="KW-0238">DNA-binding</keyword>
<feature type="region of interest" description="Disordered" evidence="7">
    <location>
        <begin position="121"/>
        <end position="159"/>
    </location>
</feature>
<evidence type="ECO:0000256" key="4">
    <source>
        <dbReference type="ARBA" id="ARBA00023242"/>
    </source>
</evidence>
<dbReference type="STRING" id="3469.A0A4Y7K2T9"/>
<keyword evidence="11" id="KW-1185">Reference proteome</keyword>
<dbReference type="EMBL" id="CM010720">
    <property type="protein sequence ID" value="RZC66229.1"/>
    <property type="molecule type" value="Genomic_DNA"/>
</dbReference>
<dbReference type="InterPro" id="IPR017970">
    <property type="entry name" value="Homeobox_CS"/>
</dbReference>
<dbReference type="GO" id="GO:0003677">
    <property type="term" value="F:DNA binding"/>
    <property type="evidence" value="ECO:0007669"/>
    <property type="project" value="UniProtKB-UniRule"/>
</dbReference>
<dbReference type="Gene3D" id="1.10.10.60">
    <property type="entry name" value="Homeodomain-like"/>
    <property type="match status" value="1"/>
</dbReference>
<dbReference type="PROSITE" id="PS00027">
    <property type="entry name" value="HOMEOBOX_1"/>
    <property type="match status" value="1"/>
</dbReference>
<dbReference type="Proteomes" id="UP000316621">
    <property type="component" value="Chromosome 6"/>
</dbReference>
<feature type="domain" description="ELK" evidence="9">
    <location>
        <begin position="313"/>
        <end position="333"/>
    </location>
</feature>
<dbReference type="PROSITE" id="PS51213">
    <property type="entry name" value="ELK"/>
    <property type="match status" value="1"/>
</dbReference>
<dbReference type="Gramene" id="RZC66229">
    <property type="protein sequence ID" value="RZC66229"/>
    <property type="gene ID" value="C5167_009924"/>
</dbReference>
<dbReference type="GO" id="GO:0000981">
    <property type="term" value="F:DNA-binding transcription factor activity, RNA polymerase II-specific"/>
    <property type="evidence" value="ECO:0007669"/>
    <property type="project" value="InterPro"/>
</dbReference>
<feature type="compositionally biased region" description="Polar residues" evidence="7">
    <location>
        <begin position="7"/>
        <end position="22"/>
    </location>
</feature>
<dbReference type="InterPro" id="IPR005540">
    <property type="entry name" value="KNOX1"/>
</dbReference>
<dbReference type="OrthoDB" id="10056939at2759"/>
<dbReference type="FunFam" id="1.10.10.60:FF:000076">
    <property type="entry name" value="Homeobox protein knotted-1-like 2"/>
    <property type="match status" value="1"/>
</dbReference>
<dbReference type="SMART" id="SM01256">
    <property type="entry name" value="KNOX2"/>
    <property type="match status" value="1"/>
</dbReference>
<dbReference type="AlphaFoldDB" id="A0A4Y7K2T9"/>